<dbReference type="GO" id="GO:0030288">
    <property type="term" value="C:outer membrane-bounded periplasmic space"/>
    <property type="evidence" value="ECO:0007669"/>
    <property type="project" value="TreeGrafter"/>
</dbReference>
<evidence type="ECO:0000259" key="4">
    <source>
        <dbReference type="Pfam" id="PF13407"/>
    </source>
</evidence>
<name>A0A1N6SE03_9SPIO</name>
<evidence type="ECO:0000256" key="1">
    <source>
        <dbReference type="ARBA" id="ARBA00004196"/>
    </source>
</evidence>
<dbReference type="PANTHER" id="PTHR30036">
    <property type="entry name" value="D-XYLOSE-BINDING PERIPLASMIC PROTEIN"/>
    <property type="match status" value="1"/>
</dbReference>
<dbReference type="SUPFAM" id="SSF53822">
    <property type="entry name" value="Periplasmic binding protein-like I"/>
    <property type="match status" value="1"/>
</dbReference>
<dbReference type="InterPro" id="IPR025997">
    <property type="entry name" value="SBP_2_dom"/>
</dbReference>
<keyword evidence="6" id="KW-1185">Reference proteome</keyword>
<accession>A0A1N6SE03</accession>
<dbReference type="GO" id="GO:0030246">
    <property type="term" value="F:carbohydrate binding"/>
    <property type="evidence" value="ECO:0007669"/>
    <property type="project" value="TreeGrafter"/>
</dbReference>
<dbReference type="InterPro" id="IPR050555">
    <property type="entry name" value="Bact_Solute-Bind_Prot2"/>
</dbReference>
<dbReference type="PANTHER" id="PTHR30036:SF1">
    <property type="entry name" value="D-XYLOSE-BINDING PERIPLASMIC PROTEIN"/>
    <property type="match status" value="1"/>
</dbReference>
<comment type="subcellular location">
    <subcellularLocation>
        <location evidence="1">Cell envelope</location>
    </subcellularLocation>
</comment>
<evidence type="ECO:0000313" key="6">
    <source>
        <dbReference type="Proteomes" id="UP000186400"/>
    </source>
</evidence>
<evidence type="ECO:0000256" key="3">
    <source>
        <dbReference type="ARBA" id="ARBA00022729"/>
    </source>
</evidence>
<dbReference type="InterPro" id="IPR028082">
    <property type="entry name" value="Peripla_BP_I"/>
</dbReference>
<gene>
    <name evidence="5" type="ORF">SAMN05920897_10836</name>
</gene>
<keyword evidence="3" id="KW-0732">Signal</keyword>
<evidence type="ECO:0000256" key="2">
    <source>
        <dbReference type="ARBA" id="ARBA00007639"/>
    </source>
</evidence>
<sequence length="380" mass="41152">MTNDVTNGMTNGMTRAMISGKAARRAVSGGSLSCLFFLLLLVVPMTFLSGCGIAQEEEGSPVGKGVTIGFSVATDTFVIERWNKDIKIFSSAAGRLGAEVLLQTSAGGAQAQINQIRYLLDQDIDVLVVLPHDTAMLAGVVRTANDRRIPVISYDRLIQGVPVSAYVSFDNEEVGRLFGRALIEAVPRGNYLVVNGAETDNNSYLLNQGLFQVLKAPLASGDISVVDEIWLQAWSSDEATERIRRVLDRTTDIDAIAAGNDQIANAAIQLLAERRMAGRVAVVGQDADLLSCQRVVEGIQLMTVYKPIQQLATRAAALAVDLAEGTLPEPDRYMDNGSGQEIPFFVEMPQAVFRHNMDETVIRDGFHSKEAVYRTTAGQN</sequence>
<dbReference type="RefSeq" id="WP_234969050.1">
    <property type="nucleotide sequence ID" value="NZ_FTMS01000008.1"/>
</dbReference>
<comment type="similarity">
    <text evidence="2">Belongs to the bacterial solute-binding protein 2 family.</text>
</comment>
<dbReference type="Gene3D" id="3.40.50.2300">
    <property type="match status" value="2"/>
</dbReference>
<dbReference type="Pfam" id="PF13407">
    <property type="entry name" value="Peripla_BP_4"/>
    <property type="match status" value="1"/>
</dbReference>
<reference evidence="5 6" key="1">
    <citation type="submission" date="2017-01" db="EMBL/GenBank/DDBJ databases">
        <authorList>
            <person name="Mah S.A."/>
            <person name="Swanson W.J."/>
            <person name="Moy G.W."/>
            <person name="Vacquier V.D."/>
        </authorList>
    </citation>
    <scope>NUCLEOTIDE SEQUENCE [LARGE SCALE GENOMIC DNA]</scope>
    <source>
        <strain evidence="5 6">ASpG1</strain>
    </source>
</reference>
<feature type="domain" description="Periplasmic binding protein" evidence="4">
    <location>
        <begin position="76"/>
        <end position="325"/>
    </location>
</feature>
<organism evidence="5 6">
    <name type="scientific">Alkalispirochaeta americana</name>
    <dbReference type="NCBI Taxonomy" id="159291"/>
    <lineage>
        <taxon>Bacteria</taxon>
        <taxon>Pseudomonadati</taxon>
        <taxon>Spirochaetota</taxon>
        <taxon>Spirochaetia</taxon>
        <taxon>Spirochaetales</taxon>
        <taxon>Spirochaetaceae</taxon>
        <taxon>Alkalispirochaeta</taxon>
    </lineage>
</organism>
<dbReference type="Proteomes" id="UP000186400">
    <property type="component" value="Unassembled WGS sequence"/>
</dbReference>
<dbReference type="STRING" id="159291.SAMN05920897_10836"/>
<proteinExistence type="inferred from homology"/>
<dbReference type="AlphaFoldDB" id="A0A1N6SE03"/>
<protein>
    <submittedName>
        <fullName evidence="5">Xylose-binding protein</fullName>
    </submittedName>
</protein>
<evidence type="ECO:0000313" key="5">
    <source>
        <dbReference type="EMBL" id="SIQ39196.1"/>
    </source>
</evidence>
<dbReference type="EMBL" id="FTMS01000008">
    <property type="protein sequence ID" value="SIQ39196.1"/>
    <property type="molecule type" value="Genomic_DNA"/>
</dbReference>